<organism evidence="1 2">
    <name type="scientific">Prevotella communis</name>
    <dbReference type="NCBI Taxonomy" id="2913614"/>
    <lineage>
        <taxon>Bacteria</taxon>
        <taxon>Pseudomonadati</taxon>
        <taxon>Bacteroidota</taxon>
        <taxon>Bacteroidia</taxon>
        <taxon>Bacteroidales</taxon>
        <taxon>Prevotellaceae</taxon>
        <taxon>Prevotella</taxon>
    </lineage>
</organism>
<dbReference type="InterPro" id="IPR008921">
    <property type="entry name" value="DNA_pol3_clamp-load_cplx_C"/>
</dbReference>
<dbReference type="GO" id="GO:0003677">
    <property type="term" value="F:DNA binding"/>
    <property type="evidence" value="ECO:0007669"/>
    <property type="project" value="InterPro"/>
</dbReference>
<comment type="caution">
    <text evidence="1">The sequence shown here is derived from an EMBL/GenBank/DDBJ whole genome shotgun (WGS) entry which is preliminary data.</text>
</comment>
<evidence type="ECO:0000313" key="1">
    <source>
        <dbReference type="EMBL" id="SDO12703.1"/>
    </source>
</evidence>
<dbReference type="AlphaFoldDB" id="A0A1H0H0Q1"/>
<evidence type="ECO:0000313" key="2">
    <source>
        <dbReference type="Proteomes" id="UP000199134"/>
    </source>
</evidence>
<accession>A0A1H0H0Q1</accession>
<dbReference type="RefSeq" id="WP_091853562.1">
    <property type="nucleotide sequence ID" value="NZ_FNIW01000010.1"/>
</dbReference>
<reference evidence="2" key="1">
    <citation type="submission" date="2016-10" db="EMBL/GenBank/DDBJ databases">
        <authorList>
            <person name="de Groot N.N."/>
        </authorList>
    </citation>
    <scope>NUCLEOTIDE SEQUENCE [LARGE SCALE GENOMIC DNA]</scope>
    <source>
        <strain evidence="2">BP1-145</strain>
    </source>
</reference>
<dbReference type="Gene3D" id="1.20.272.10">
    <property type="match status" value="1"/>
</dbReference>
<dbReference type="Proteomes" id="UP000199134">
    <property type="component" value="Unassembled WGS sequence"/>
</dbReference>
<dbReference type="GO" id="GO:0006260">
    <property type="term" value="P:DNA replication"/>
    <property type="evidence" value="ECO:0007669"/>
    <property type="project" value="InterPro"/>
</dbReference>
<dbReference type="OrthoDB" id="7276772at2"/>
<gene>
    <name evidence="1" type="ORF">SAMN04487900_11064</name>
</gene>
<proteinExistence type="predicted"/>
<dbReference type="EMBL" id="FNIW01000010">
    <property type="protein sequence ID" value="SDO12703.1"/>
    <property type="molecule type" value="Genomic_DNA"/>
</dbReference>
<name>A0A1H0H0Q1_9BACT</name>
<sequence length="333" mass="39003">MAQKGGYTRHGHNMFEVSSLIQKALRRRDANLAYYAANELIPKYRNYLWKRLLTVSAEDCFDMITGRIVELHEQDAVRQDDKNIAVAVSTLLNARKNRDADYFACNLLNSRDTLDISKYCPEPVDDKSCATKNGHCMFDLAICLRNAIDAGDDVYAGYACNELLVYYRKFAWKTLIMKAQEMGFEPVVKEIRNLKAADEITKQSTILYYSKAITTLLKVRKWGHTRFFLPHFIYNDKIDLRLLDNVQYQIPEYVYDCHTYLGKIRKRTKQEFIRDEQAALTPHIQGEYDDASWEHFFWLCDNGFYREDYTPHPDKERMKELETGTVQLNLFGE</sequence>
<dbReference type="SUPFAM" id="SSF48019">
    <property type="entry name" value="post-AAA+ oligomerization domain-like"/>
    <property type="match status" value="1"/>
</dbReference>
<protein>
    <submittedName>
        <fullName evidence="1">Uncharacterized protein</fullName>
    </submittedName>
</protein>